<organism evidence="5 6">
    <name type="scientific">Pseudooceanicola lipolyticus</name>
    <dbReference type="NCBI Taxonomy" id="2029104"/>
    <lineage>
        <taxon>Bacteria</taxon>
        <taxon>Pseudomonadati</taxon>
        <taxon>Pseudomonadota</taxon>
        <taxon>Alphaproteobacteria</taxon>
        <taxon>Rhodobacterales</taxon>
        <taxon>Paracoccaceae</taxon>
        <taxon>Pseudooceanicola</taxon>
    </lineage>
</organism>
<dbReference type="GO" id="GO:0055085">
    <property type="term" value="P:transmembrane transport"/>
    <property type="evidence" value="ECO:0007669"/>
    <property type="project" value="InterPro"/>
</dbReference>
<dbReference type="NCBIfam" id="NF037995">
    <property type="entry name" value="TRAP_S1"/>
    <property type="match status" value="1"/>
</dbReference>
<keyword evidence="3" id="KW-0574">Periplasm</keyword>
<dbReference type="PANTHER" id="PTHR33376:SF4">
    <property type="entry name" value="SIALIC ACID-BINDING PERIPLASMIC PROTEIN SIAP"/>
    <property type="match status" value="1"/>
</dbReference>
<name>A0A2M8J150_9RHOB</name>
<dbReference type="InterPro" id="IPR018389">
    <property type="entry name" value="DctP_fam"/>
</dbReference>
<feature type="signal peptide" evidence="4">
    <location>
        <begin position="1"/>
        <end position="45"/>
    </location>
</feature>
<evidence type="ECO:0000256" key="2">
    <source>
        <dbReference type="ARBA" id="ARBA00022729"/>
    </source>
</evidence>
<dbReference type="GO" id="GO:0042597">
    <property type="term" value="C:periplasmic space"/>
    <property type="evidence" value="ECO:0007669"/>
    <property type="project" value="UniProtKB-SubCell"/>
</dbReference>
<accession>A0A2M8J150</accession>
<dbReference type="EMBL" id="PGTB01000041">
    <property type="protein sequence ID" value="PJE36478.1"/>
    <property type="molecule type" value="Genomic_DNA"/>
</dbReference>
<dbReference type="Proteomes" id="UP000231553">
    <property type="component" value="Unassembled WGS sequence"/>
</dbReference>
<gene>
    <name evidence="5" type="ORF">CVM52_11940</name>
</gene>
<dbReference type="Pfam" id="PF03480">
    <property type="entry name" value="DctP"/>
    <property type="match status" value="1"/>
</dbReference>
<dbReference type="CDD" id="cd13602">
    <property type="entry name" value="PBP2_TRAP_BpDctp6_7"/>
    <property type="match status" value="1"/>
</dbReference>
<comment type="caution">
    <text evidence="5">The sequence shown here is derived from an EMBL/GenBank/DDBJ whole genome shotgun (WGS) entry which is preliminary data.</text>
</comment>
<dbReference type="Gene3D" id="3.40.190.170">
    <property type="entry name" value="Bacterial extracellular solute-binding protein, family 7"/>
    <property type="match status" value="1"/>
</dbReference>
<feature type="chain" id="PRO_5014876555" evidence="4">
    <location>
        <begin position="46"/>
        <end position="370"/>
    </location>
</feature>
<dbReference type="InterPro" id="IPR038404">
    <property type="entry name" value="TRAP_DctP_sf"/>
</dbReference>
<sequence>MCKNAASFRCQPTQRTNIRECMMNNTFARILGSLGLAALPAAAMAAEHQLTALGTFSNQLQSSEIERPFFEDLPEKFDGRLAVEFRTSDEVGLSGFDAMRMLKLGIFDVMAIQLGYVSGDEPFVLGLDLPGIAPDLELSRKVVDAWRDTFSTRLAEKYDATVLALWPFPGQVFFCKGELTGLSDLKGKKVRSFTPAMAQLIEYFGGTPVTMSFSEVYPGLQRGVADCGITATLSGNTAKWFEVTDTIYPLSIGWGIQAHVVNNAFLDQLSEADQTLLVESMKQLEDDMWALAVDSFADGVNCNTGQGTCTRGTPAQMKLTEIQEEDLEALRTATLEVVLPSWAESCDAVWPECSATWNEVVGPVVGMQVE</sequence>
<keyword evidence="2 4" id="KW-0732">Signal</keyword>
<dbReference type="PANTHER" id="PTHR33376">
    <property type="match status" value="1"/>
</dbReference>
<dbReference type="AlphaFoldDB" id="A0A2M8J150"/>
<proteinExistence type="predicted"/>
<keyword evidence="6" id="KW-1185">Reference proteome</keyword>
<evidence type="ECO:0000313" key="6">
    <source>
        <dbReference type="Proteomes" id="UP000231553"/>
    </source>
</evidence>
<reference evidence="5 6" key="1">
    <citation type="journal article" date="2018" name="Int. J. Syst. Evol. Microbiol.">
        <title>Pseudooceanicola lipolyticus sp. nov., a marine alphaproteobacterium, reclassification of Oceanicola flagellatus as Pseudooceanicola flagellatus comb. nov. and emended description of the genus Pseudooceanicola.</title>
        <authorList>
            <person name="Huang M.-M."/>
            <person name="Guo L.-L."/>
            <person name="Wu Y.-H."/>
            <person name="Lai Q.-L."/>
            <person name="Shao Z.-Z."/>
            <person name="Wang C.-S."/>
            <person name="Wu M."/>
            <person name="Xu X.-W."/>
        </authorList>
    </citation>
    <scope>NUCLEOTIDE SEQUENCE [LARGE SCALE GENOMIC DNA]</scope>
    <source>
        <strain evidence="5 6">157</strain>
    </source>
</reference>
<comment type="subcellular location">
    <subcellularLocation>
        <location evidence="1">Periplasm</location>
    </subcellularLocation>
</comment>
<evidence type="ECO:0000256" key="1">
    <source>
        <dbReference type="ARBA" id="ARBA00004418"/>
    </source>
</evidence>
<evidence type="ECO:0000256" key="4">
    <source>
        <dbReference type="SAM" id="SignalP"/>
    </source>
</evidence>
<evidence type="ECO:0000256" key="3">
    <source>
        <dbReference type="ARBA" id="ARBA00022764"/>
    </source>
</evidence>
<evidence type="ECO:0000313" key="5">
    <source>
        <dbReference type="EMBL" id="PJE36478.1"/>
    </source>
</evidence>
<protein>
    <submittedName>
        <fullName evidence="5">ABC transporter substrate-binding protein</fullName>
    </submittedName>
</protein>